<dbReference type="SUPFAM" id="SSF53756">
    <property type="entry name" value="UDP-Glycosyltransferase/glycogen phosphorylase"/>
    <property type="match status" value="1"/>
</dbReference>
<keyword evidence="7" id="KW-0448">Lipopolysaccharide biosynthesis</keyword>
<comment type="subcellular location">
    <subcellularLocation>
        <location evidence="7">Cell membrane</location>
    </subcellularLocation>
</comment>
<name>A0ABS1WNY5_9FLAO</name>
<dbReference type="PANTHER" id="PTHR42755">
    <property type="entry name" value="3-DEOXY-MANNO-OCTULOSONATE CYTIDYLYLTRANSFERASE"/>
    <property type="match status" value="1"/>
</dbReference>
<evidence type="ECO:0000256" key="2">
    <source>
        <dbReference type="ARBA" id="ARBA00012621"/>
    </source>
</evidence>
<protein>
    <recommendedName>
        <fullName evidence="3 7">3-deoxy-D-manno-octulosonic acid transferase</fullName>
        <shortName evidence="7">Kdo transferase</shortName>
        <ecNumber evidence="2 7">2.4.99.12</ecNumber>
    </recommendedName>
    <alternativeName>
        <fullName evidence="5 7">Lipid IV(A) 3-deoxy-D-manno-octulosonic acid transferase</fullName>
    </alternativeName>
</protein>
<dbReference type="InterPro" id="IPR007507">
    <property type="entry name" value="Glycos_transf_N"/>
</dbReference>
<dbReference type="InterPro" id="IPR038107">
    <property type="entry name" value="Glycos_transf_N_sf"/>
</dbReference>
<reference evidence="9 10" key="1">
    <citation type="submission" date="2020-12" db="EMBL/GenBank/DDBJ databases">
        <title>Olleya sediminilitoris sp. nov., isolated from a tidal flat.</title>
        <authorList>
            <person name="Park S."/>
            <person name="Yoon J.-H."/>
        </authorList>
    </citation>
    <scope>NUCLEOTIDE SEQUENCE [LARGE SCALE GENOMIC DNA]</scope>
    <source>
        <strain evidence="9 10">YSTF-M6</strain>
    </source>
</reference>
<evidence type="ECO:0000256" key="7">
    <source>
        <dbReference type="RuleBase" id="RU365103"/>
    </source>
</evidence>
<keyword evidence="10" id="KW-1185">Reference proteome</keyword>
<comment type="caution">
    <text evidence="9">The sequence shown here is derived from an EMBL/GenBank/DDBJ whole genome shotgun (WGS) entry which is preliminary data.</text>
</comment>
<keyword evidence="7" id="KW-0472">Membrane</keyword>
<evidence type="ECO:0000259" key="8">
    <source>
        <dbReference type="Pfam" id="PF04413"/>
    </source>
</evidence>
<keyword evidence="4 7" id="KW-0808">Transferase</keyword>
<evidence type="ECO:0000256" key="1">
    <source>
        <dbReference type="ARBA" id="ARBA00004713"/>
    </source>
</evidence>
<dbReference type="Gene3D" id="3.40.50.11720">
    <property type="entry name" value="3-Deoxy-D-manno-octulosonic-acid transferase, N-terminal domain"/>
    <property type="match status" value="1"/>
</dbReference>
<dbReference type="Pfam" id="PF04413">
    <property type="entry name" value="Glycos_transf_N"/>
    <property type="match status" value="1"/>
</dbReference>
<keyword evidence="7" id="KW-1003">Cell membrane</keyword>
<accession>A0ABS1WNY5</accession>
<sequence>MNLLYNIAIQLAKLALKLLSLFNNKLKLGVDGRRETFTILENNLSKDDNTLWFHCASLGEYEQGLPIFNILREDYPKHKIVLTFFSPSGFEIRKNAPFADVVVYLPLDSKSNAKRFIDIVNPELTVFVKYEIWPNYLSQVKNRGLNAILISAVFRDNQSFFKWYGSQTKKALFAFDHIFTQNEDSKKLLHSIGYNQVTVSGDTRFDRVNNQLKIDNNLPFIEAFINNTLCIVVGSSWPEDETLLIDFINNYKGEPIKFIIAPHNIKSKQIETLQDNLKVKSVLFSNKEHQDLKQFEVFILDTIGLLSKVYSYADIAYVGGAMGNTGLHNVLEPAVFGIPVIIGKNYSKFPEAFDMIKHGGVTSIDSLNALTMHLNKLITDDAFRSKTGLLNQNFVNKSTGALLKITNYLKQNN</sequence>
<evidence type="ECO:0000256" key="6">
    <source>
        <dbReference type="ARBA" id="ARBA00049183"/>
    </source>
</evidence>
<feature type="domain" description="3-deoxy-D-manno-octulosonic-acid transferase N-terminal" evidence="8">
    <location>
        <begin position="35"/>
        <end position="206"/>
    </location>
</feature>
<dbReference type="PANTHER" id="PTHR42755:SF1">
    <property type="entry name" value="3-DEOXY-D-MANNO-OCTULOSONIC ACID TRANSFERASE, MITOCHONDRIAL-RELATED"/>
    <property type="match status" value="1"/>
</dbReference>
<dbReference type="Proteomes" id="UP000605013">
    <property type="component" value="Unassembled WGS sequence"/>
</dbReference>
<dbReference type="Gene3D" id="3.40.50.2000">
    <property type="entry name" value="Glycogen Phosphorylase B"/>
    <property type="match status" value="1"/>
</dbReference>
<comment type="similarity">
    <text evidence="7">Belongs to the glycosyltransferase group 1 family.</text>
</comment>
<comment type="catalytic activity">
    <reaction evidence="6 7">
        <text>lipid IVA (E. coli) + CMP-3-deoxy-beta-D-manno-octulosonate = alpha-Kdo-(2-&gt;6)-lipid IVA (E. coli) + CMP + H(+)</text>
        <dbReference type="Rhea" id="RHEA:28066"/>
        <dbReference type="ChEBI" id="CHEBI:15378"/>
        <dbReference type="ChEBI" id="CHEBI:58603"/>
        <dbReference type="ChEBI" id="CHEBI:60364"/>
        <dbReference type="ChEBI" id="CHEBI:60377"/>
        <dbReference type="ChEBI" id="CHEBI:85987"/>
        <dbReference type="EC" id="2.4.99.12"/>
    </reaction>
</comment>
<dbReference type="GO" id="GO:0016740">
    <property type="term" value="F:transferase activity"/>
    <property type="evidence" value="ECO:0007669"/>
    <property type="project" value="UniProtKB-KW"/>
</dbReference>
<gene>
    <name evidence="9" type="ORF">JAO71_13595</name>
</gene>
<evidence type="ECO:0000256" key="4">
    <source>
        <dbReference type="ARBA" id="ARBA00022679"/>
    </source>
</evidence>
<comment type="pathway">
    <text evidence="1 7">Bacterial outer membrane biogenesis; LPS core biosynthesis.</text>
</comment>
<dbReference type="InterPro" id="IPR039901">
    <property type="entry name" value="Kdotransferase"/>
</dbReference>
<evidence type="ECO:0000313" key="9">
    <source>
        <dbReference type="EMBL" id="MBL7560838.1"/>
    </source>
</evidence>
<evidence type="ECO:0000256" key="3">
    <source>
        <dbReference type="ARBA" id="ARBA00019077"/>
    </source>
</evidence>
<dbReference type="EC" id="2.4.99.12" evidence="2 7"/>
<evidence type="ECO:0000313" key="10">
    <source>
        <dbReference type="Proteomes" id="UP000605013"/>
    </source>
</evidence>
<comment type="function">
    <text evidence="7">Involved in lipopolysaccharide (LPS) biosynthesis. Catalyzes the transfer of 3-deoxy-D-manno-octulosonate (Kdo) residue(s) from CMP-Kdo to lipid IV(A), the tetraacyldisaccharide-1,4'-bisphosphate precursor of lipid A.</text>
</comment>
<proteinExistence type="inferred from homology"/>
<evidence type="ECO:0000256" key="5">
    <source>
        <dbReference type="ARBA" id="ARBA00031445"/>
    </source>
</evidence>
<dbReference type="RefSeq" id="WP_203001362.1">
    <property type="nucleotide sequence ID" value="NZ_JAEMEF010000014.1"/>
</dbReference>
<dbReference type="EMBL" id="JAEMEF010000014">
    <property type="protein sequence ID" value="MBL7560838.1"/>
    <property type="molecule type" value="Genomic_DNA"/>
</dbReference>
<organism evidence="9 10">
    <name type="scientific">Olleya sediminilitoris</name>
    <dbReference type="NCBI Taxonomy" id="2795739"/>
    <lineage>
        <taxon>Bacteria</taxon>
        <taxon>Pseudomonadati</taxon>
        <taxon>Bacteroidota</taxon>
        <taxon>Flavobacteriia</taxon>
        <taxon>Flavobacteriales</taxon>
        <taxon>Flavobacteriaceae</taxon>
    </lineage>
</organism>